<dbReference type="SUPFAM" id="SSF53756">
    <property type="entry name" value="UDP-Glycosyltransferase/glycogen phosphorylase"/>
    <property type="match status" value="1"/>
</dbReference>
<proteinExistence type="inferred from homology"/>
<evidence type="ECO:0000256" key="3">
    <source>
        <dbReference type="ARBA" id="ARBA00022679"/>
    </source>
</evidence>
<dbReference type="EMBL" id="JARHTQ010000006">
    <property type="protein sequence ID" value="MDF2256507.1"/>
    <property type="molecule type" value="Genomic_DNA"/>
</dbReference>
<feature type="domain" description="Erythromycin biosynthesis protein CIII-like C-terminal" evidence="5">
    <location>
        <begin position="237"/>
        <end position="377"/>
    </location>
</feature>
<reference evidence="7 8" key="1">
    <citation type="submission" date="2023-03" db="EMBL/GenBank/DDBJ databases">
        <title>Draft genome sequence of type strain Streptomyces ferralitis JCM 14344.</title>
        <authorList>
            <person name="Klaysubun C."/>
            <person name="Duangmal K."/>
        </authorList>
    </citation>
    <scope>NUCLEOTIDE SEQUENCE [LARGE SCALE GENOMIC DNA]</scope>
    <source>
        <strain evidence="7 8">JCM 14344</strain>
    </source>
</reference>
<comment type="similarity">
    <text evidence="1">Belongs to the glycosyltransferase 28 family.</text>
</comment>
<dbReference type="Pfam" id="PF21036">
    <property type="entry name" value="EryCIII-like_N"/>
    <property type="match status" value="1"/>
</dbReference>
<gene>
    <name evidence="7" type="ORF">P2L57_12415</name>
</gene>
<dbReference type="RefSeq" id="WP_275812748.1">
    <property type="nucleotide sequence ID" value="NZ_BAAANM010000004.1"/>
</dbReference>
<evidence type="ECO:0000259" key="5">
    <source>
        <dbReference type="Pfam" id="PF06722"/>
    </source>
</evidence>
<keyword evidence="2" id="KW-0328">Glycosyltransferase</keyword>
<dbReference type="Pfam" id="PF06722">
    <property type="entry name" value="EryCIII-like_C"/>
    <property type="match status" value="1"/>
</dbReference>
<keyword evidence="8" id="KW-1185">Reference proteome</keyword>
<organism evidence="7 8">
    <name type="scientific">Streptantibioticus ferralitis</name>
    <dbReference type="NCBI Taxonomy" id="236510"/>
    <lineage>
        <taxon>Bacteria</taxon>
        <taxon>Bacillati</taxon>
        <taxon>Actinomycetota</taxon>
        <taxon>Actinomycetes</taxon>
        <taxon>Kitasatosporales</taxon>
        <taxon>Streptomycetaceae</taxon>
        <taxon>Streptantibioticus</taxon>
    </lineage>
</organism>
<evidence type="ECO:0000313" key="7">
    <source>
        <dbReference type="EMBL" id="MDF2256507.1"/>
    </source>
</evidence>
<dbReference type="CDD" id="cd03784">
    <property type="entry name" value="GT1_Gtf-like"/>
    <property type="match status" value="1"/>
</dbReference>
<comment type="caution">
    <text evidence="7">The sequence shown here is derived from an EMBL/GenBank/DDBJ whole genome shotgun (WGS) entry which is preliminary data.</text>
</comment>
<evidence type="ECO:0000256" key="1">
    <source>
        <dbReference type="ARBA" id="ARBA00006962"/>
    </source>
</evidence>
<keyword evidence="3" id="KW-0808">Transferase</keyword>
<name>A0ABT5YY35_9ACTN</name>
<dbReference type="Proteomes" id="UP001220022">
    <property type="component" value="Unassembled WGS sequence"/>
</dbReference>
<dbReference type="InterPro" id="IPR002213">
    <property type="entry name" value="UDP_glucos_trans"/>
</dbReference>
<accession>A0ABT5YY35</accession>
<feature type="chain" id="PRO_5045918122" evidence="4">
    <location>
        <begin position="28"/>
        <end position="381"/>
    </location>
</feature>
<feature type="domain" description="Erythromycin biosynthesis protein CIII-like N-terminal" evidence="6">
    <location>
        <begin position="27"/>
        <end position="222"/>
    </location>
</feature>
<evidence type="ECO:0000256" key="4">
    <source>
        <dbReference type="SAM" id="SignalP"/>
    </source>
</evidence>
<dbReference type="PANTHER" id="PTHR48050:SF13">
    <property type="entry name" value="STEROL 3-BETA-GLUCOSYLTRANSFERASE UGT80A2"/>
    <property type="match status" value="1"/>
</dbReference>
<protein>
    <submittedName>
        <fullName evidence="7">Glycosyltransferase</fullName>
    </submittedName>
</protein>
<feature type="signal peptide" evidence="4">
    <location>
        <begin position="1"/>
        <end position="27"/>
    </location>
</feature>
<dbReference type="InterPro" id="IPR050426">
    <property type="entry name" value="Glycosyltransferase_28"/>
</dbReference>
<evidence type="ECO:0000313" key="8">
    <source>
        <dbReference type="Proteomes" id="UP001220022"/>
    </source>
</evidence>
<dbReference type="PANTHER" id="PTHR48050">
    <property type="entry name" value="STEROL 3-BETA-GLUCOSYLTRANSFERASE"/>
    <property type="match status" value="1"/>
</dbReference>
<sequence length="381" mass="40115">MACTLRTLFVAAGSPATVFALAPLATAARNAGHEVFVAATEDMMPVVVGAGLPGVAAAPGRMRDYMFATRDGVPLDLPTDTTTRLYFGGRGFGRLAADSLTSLRALSRSWRPDVVVGGTLSFAAGLLAAELGVPYVRHAWDMGEPVEMDRGAEAELSPELAWLGLDRLPEPELWIHICPPRMLAPDAAPGAMMRFVPTGQQRQLEPWMYTAAVKPRICVTAGSRVSPEQDLDFLEGLVGEVGELDVELVIAAPDEVAAALAASRPQVRAGWLPLGTVLRTCDVLVHSGGGQTALSAMQAGVPQLVVPNMPKLVSHSRRLSEFGAAITLLPGQDTPEAIAAACSQLLSTPSYTERSQELAADIAALPKPTEVLALVEQLTAA</sequence>
<evidence type="ECO:0000259" key="6">
    <source>
        <dbReference type="Pfam" id="PF21036"/>
    </source>
</evidence>
<keyword evidence="4" id="KW-0732">Signal</keyword>
<evidence type="ECO:0000256" key="2">
    <source>
        <dbReference type="ARBA" id="ARBA00022676"/>
    </source>
</evidence>
<dbReference type="Gene3D" id="3.40.50.2000">
    <property type="entry name" value="Glycogen Phosphorylase B"/>
    <property type="match status" value="2"/>
</dbReference>
<dbReference type="InterPro" id="IPR048284">
    <property type="entry name" value="EryCIII-like_N"/>
</dbReference>
<dbReference type="InterPro" id="IPR010610">
    <property type="entry name" value="EryCIII-like_C"/>
</dbReference>